<evidence type="ECO:0008006" key="3">
    <source>
        <dbReference type="Google" id="ProtNLM"/>
    </source>
</evidence>
<comment type="caution">
    <text evidence="1">The sequence shown here is derived from an EMBL/GenBank/DDBJ whole genome shotgun (WGS) entry which is preliminary data.</text>
</comment>
<organism evidence="1 2">
    <name type="scientific">Arctia plantaginis</name>
    <name type="common">Wood tiger moth</name>
    <name type="synonym">Phalaena plantaginis</name>
    <dbReference type="NCBI Taxonomy" id="874455"/>
    <lineage>
        <taxon>Eukaryota</taxon>
        <taxon>Metazoa</taxon>
        <taxon>Ecdysozoa</taxon>
        <taxon>Arthropoda</taxon>
        <taxon>Hexapoda</taxon>
        <taxon>Insecta</taxon>
        <taxon>Pterygota</taxon>
        <taxon>Neoptera</taxon>
        <taxon>Endopterygota</taxon>
        <taxon>Lepidoptera</taxon>
        <taxon>Glossata</taxon>
        <taxon>Ditrysia</taxon>
        <taxon>Noctuoidea</taxon>
        <taxon>Erebidae</taxon>
        <taxon>Arctiinae</taxon>
        <taxon>Arctia</taxon>
    </lineage>
</organism>
<protein>
    <recommendedName>
        <fullName evidence="3">P94</fullName>
    </recommendedName>
</protein>
<proteinExistence type="predicted"/>
<evidence type="ECO:0000313" key="1">
    <source>
        <dbReference type="EMBL" id="CAB3236650.1"/>
    </source>
</evidence>
<evidence type="ECO:0000313" key="2">
    <source>
        <dbReference type="Proteomes" id="UP000494106"/>
    </source>
</evidence>
<dbReference type="OrthoDB" id="8120898at2759"/>
<dbReference type="EMBL" id="CADEBC010000488">
    <property type="protein sequence ID" value="CAB3236650.1"/>
    <property type="molecule type" value="Genomic_DNA"/>
</dbReference>
<dbReference type="Proteomes" id="UP000494106">
    <property type="component" value="Unassembled WGS sequence"/>
</dbReference>
<accession>A0A8S0ZXC0</accession>
<dbReference type="AlphaFoldDB" id="A0A8S0ZXC0"/>
<keyword evidence="2" id="KW-1185">Reference proteome</keyword>
<reference evidence="1 2" key="1">
    <citation type="submission" date="2020-04" db="EMBL/GenBank/DDBJ databases">
        <authorList>
            <person name="Wallbank WR R."/>
            <person name="Pardo Diaz C."/>
            <person name="Kozak K."/>
            <person name="Martin S."/>
            <person name="Jiggins C."/>
            <person name="Moest M."/>
            <person name="Warren A I."/>
            <person name="Byers J.R.P. K."/>
            <person name="Montejo-Kovacevich G."/>
            <person name="Yen C E."/>
        </authorList>
    </citation>
    <scope>NUCLEOTIDE SEQUENCE [LARGE SCALE GENOMIC DNA]</scope>
</reference>
<sequence>MVNYFIYATDDSMSTRGAEYFNRKGLETLQKFKDEVKDLQNNSGGSVEDDRVVYLHWSHRCEPIEEGKVELRYREKNGNGYNTLPHTVLDWMAQNLKENDTVQLLYVITDGAVYSANIRPIDPNMKIDNVVFYAFNSDINRIDMSVASMFICNNKRYIVHCNEELVDDTDLSNPFDYDQITVKTFHEKKEALKSYIKLQFLNKSSSDRMALEEIKKIKRLRTRLYAELEAEEKLNPEASLNLNVKDKDSFVQQFKRTTFYATIMNSDHHNQKQVIESCISALISYINNDKKSFNFDNLKFTQKFTPAPEEEDVSNVGYDNAEEISFPDIIMLNETGIPVILLTHYSLIDKILFKSDEDQTSHSAHFSRFRSMIECPLMLLYDDSFKSSIEYFYNLEAFKNMIEHGILTGPRTREPFTGAIVPLEEFDDYNDYILSCTYFAGRRVPYNQGLLYYVLYKTCEKLEYIEPNVVKYLKGYVIKRIAKTQCYLGLSGVSIDDPLIKVNLTTALWYCVELSSIIFGNDPTHFTKEKLRMYSHFAEYMKEILEWFKYQIDTNLVNRRADIFKHLNQLKRIPRFEDKAMFILEQIFLKKDGFLVSEIVNPDNIYKLLYIKMDHRKLVDESVLSAEVDVHKFAHFMDYIEDTNVPICRKTLRPHFVTEDNKSFYEQVKMKAKKVLVQNGRLALEPVSKLSLSRILSLNKLYILYVEEHSKYPTLEEYKQFVLKKKLVFRSKPVIFTTGVVSYIKGVHQDYEKIINDKNDPISVSEFIEITKESVNREKRIRLEEPTAFDMSEILEYIKKSESNVEFDG</sequence>
<gene>
    <name evidence="1" type="ORF">APLA_LOCUS6618</name>
</gene>
<name>A0A8S0ZXC0_ARCPL</name>